<sequence>MLRNKTILLISPQPWGDIFVSKHHYAVELASRGNKVIFLNPPNANAPVSFNLLDVAANIQVLTFRPFFNISWRFKFRPVFDLLMRWQVNKVMNFLDHIIDVVWCFDPNIYSDLNWFGAKYNIFHPVDPIVYHYQVKPGNSADIIFSVSEKILSAYKGLTTPAYFINHGVSEVFAKLAKHNLTILQSGNYKIKQNQPIKVGYVGNLLRSEVDRPLLLHLIEKHKDVEFNLWGPYTFNNNNLAGANTNDTVLFIDKLKNAPNVILHGKVTGSDLATQISNMDVFLLLYNLAHGTSDRSNSHKILEYLSTGKVIVSYKIDTYLNYRHLLAFADEDTQESFSAKFEEVITSLDFWNKAELQEQRVGFVLHNRYTDQLDRICRVVLNKN</sequence>
<dbReference type="SUPFAM" id="SSF53756">
    <property type="entry name" value="UDP-Glycosyltransferase/glycogen phosphorylase"/>
    <property type="match status" value="1"/>
</dbReference>
<accession>A0A6B2H795</accession>
<dbReference type="AlphaFoldDB" id="A0A6B2H795"/>
<proteinExistence type="predicted"/>
<dbReference type="Proteomes" id="UP000478546">
    <property type="component" value="Unassembled WGS sequence"/>
</dbReference>
<dbReference type="GO" id="GO:0016740">
    <property type="term" value="F:transferase activity"/>
    <property type="evidence" value="ECO:0007669"/>
    <property type="project" value="UniProtKB-KW"/>
</dbReference>
<keyword evidence="2" id="KW-1185">Reference proteome</keyword>
<comment type="caution">
    <text evidence="1">The sequence shown here is derived from an EMBL/GenBank/DDBJ whole genome shotgun (WGS) entry which is preliminary data.</text>
</comment>
<evidence type="ECO:0000313" key="2">
    <source>
        <dbReference type="Proteomes" id="UP000478546"/>
    </source>
</evidence>
<keyword evidence="1" id="KW-0808">Transferase</keyword>
<reference evidence="1 2" key="1">
    <citation type="submission" date="2020-01" db="EMBL/GenBank/DDBJ databases">
        <authorList>
            <person name="Kim M.K."/>
        </authorList>
    </citation>
    <scope>NUCLEOTIDE SEQUENCE [LARGE SCALE GENOMIC DNA]</scope>
    <source>
        <strain evidence="1 2">BT213</strain>
    </source>
</reference>
<dbReference type="Gene3D" id="3.40.50.2000">
    <property type="entry name" value="Glycogen Phosphorylase B"/>
    <property type="match status" value="1"/>
</dbReference>
<dbReference type="RefSeq" id="WP_162346371.1">
    <property type="nucleotide sequence ID" value="NZ_JAAEAA010000012.1"/>
</dbReference>
<gene>
    <name evidence="1" type="ORF">GWO68_10290</name>
</gene>
<protein>
    <submittedName>
        <fullName evidence="1">Glycosyltransferase family 1 protein</fullName>
    </submittedName>
</protein>
<dbReference type="EMBL" id="JAAEAA010000012">
    <property type="protein sequence ID" value="NDK56307.1"/>
    <property type="molecule type" value="Genomic_DNA"/>
</dbReference>
<name>A0A6B2H795_9BACT</name>
<organism evidence="1 2">
    <name type="scientific">Pontibacter fetidus</name>
    <dbReference type="NCBI Taxonomy" id="2700082"/>
    <lineage>
        <taxon>Bacteria</taxon>
        <taxon>Pseudomonadati</taxon>
        <taxon>Bacteroidota</taxon>
        <taxon>Cytophagia</taxon>
        <taxon>Cytophagales</taxon>
        <taxon>Hymenobacteraceae</taxon>
        <taxon>Pontibacter</taxon>
    </lineage>
</organism>
<evidence type="ECO:0000313" key="1">
    <source>
        <dbReference type="EMBL" id="NDK56307.1"/>
    </source>
</evidence>